<name>A0A0A7GCV7_GEOAI</name>
<dbReference type="RefSeq" id="WP_048091435.1">
    <property type="nucleotide sequence ID" value="NZ_CP009552.1"/>
</dbReference>
<dbReference type="GeneID" id="24797444"/>
<reference evidence="1 2" key="1">
    <citation type="journal article" date="2015" name="Appl. Environ. Microbiol.">
        <title>The Geoglobus acetivorans genome: Fe(III) reduction, acetate utilization, autotrophic growth, and degradation of aromatic compounds in a hyperthermophilic archaeon.</title>
        <authorList>
            <person name="Mardanov A.V."/>
            <person name="Slododkina G.B."/>
            <person name="Slobodkin A.I."/>
            <person name="Beletsky A.V."/>
            <person name="Gavrilov S.N."/>
            <person name="Kublanov I.V."/>
            <person name="Bonch-Osmolovskaya E.A."/>
            <person name="Skryabin K.G."/>
            <person name="Ravin N.V."/>
        </authorList>
    </citation>
    <scope>NUCLEOTIDE SEQUENCE [LARGE SCALE GENOMIC DNA]</scope>
    <source>
        <strain evidence="1 2">SBH6</strain>
    </source>
</reference>
<dbReference type="Proteomes" id="UP000030624">
    <property type="component" value="Chromosome"/>
</dbReference>
<protein>
    <recommendedName>
        <fullName evidence="3">Phage protein</fullName>
    </recommendedName>
</protein>
<dbReference type="HOGENOM" id="CLU_2257241_0_0_2"/>
<organism evidence="1 2">
    <name type="scientific">Geoglobus acetivorans</name>
    <dbReference type="NCBI Taxonomy" id="565033"/>
    <lineage>
        <taxon>Archaea</taxon>
        <taxon>Methanobacteriati</taxon>
        <taxon>Methanobacteriota</taxon>
        <taxon>Archaeoglobi</taxon>
        <taxon>Archaeoglobales</taxon>
        <taxon>Archaeoglobaceae</taxon>
        <taxon>Geoglobus</taxon>
    </lineage>
</organism>
<dbReference type="eggNOG" id="ENOG502N5A1">
    <property type="taxonomic scope" value="Archaea"/>
</dbReference>
<accession>A0A0A7GCV7</accession>
<evidence type="ECO:0008006" key="3">
    <source>
        <dbReference type="Google" id="ProtNLM"/>
    </source>
</evidence>
<evidence type="ECO:0000313" key="1">
    <source>
        <dbReference type="EMBL" id="AIY89895.1"/>
    </source>
</evidence>
<dbReference type="KEGG" id="gac:GACE_2277"/>
<dbReference type="EMBL" id="CP009552">
    <property type="protein sequence ID" value="AIY89895.1"/>
    <property type="molecule type" value="Genomic_DNA"/>
</dbReference>
<dbReference type="AlphaFoldDB" id="A0A0A7GCV7"/>
<evidence type="ECO:0000313" key="2">
    <source>
        <dbReference type="Proteomes" id="UP000030624"/>
    </source>
</evidence>
<sequence>MSFEKILENKGTLVNLIQISKVDNQGYLEVQETVVQAKMIILPLKSEERQFWQEIGISKAEMKAYTDVDLKTGWQVEVDGKRYTIRAYENYGTYKKAILEAME</sequence>
<gene>
    <name evidence="1" type="ORF">GACE_2277</name>
</gene>
<dbReference type="STRING" id="565033.GACE_2277"/>
<proteinExistence type="predicted"/>